<evidence type="ECO:0000256" key="3">
    <source>
        <dbReference type="ARBA" id="ARBA00017307"/>
    </source>
</evidence>
<keyword evidence="5" id="KW-0804">Transcription</keyword>
<dbReference type="InterPro" id="IPR019473">
    <property type="entry name" value="TFIID_su8_C"/>
</dbReference>
<comment type="caution">
    <text evidence="9">The sequence shown here is derived from an EMBL/GenBank/DDBJ whole genome shotgun (WGS) entry which is preliminary data.</text>
</comment>
<dbReference type="PANTHER" id="PTHR46469">
    <property type="entry name" value="TRANSCRIPTION INITIATION FACTOR TFIID SUBUNIT 8"/>
    <property type="match status" value="1"/>
</dbReference>
<feature type="region of interest" description="Disordered" evidence="7">
    <location>
        <begin position="295"/>
        <end position="405"/>
    </location>
</feature>
<keyword evidence="6" id="KW-0539">Nucleus</keyword>
<feature type="compositionally biased region" description="Polar residues" evidence="7">
    <location>
        <begin position="1"/>
        <end position="19"/>
    </location>
</feature>
<evidence type="ECO:0000256" key="4">
    <source>
        <dbReference type="ARBA" id="ARBA00023015"/>
    </source>
</evidence>
<feature type="domain" description="Bromodomain associated" evidence="8">
    <location>
        <begin position="45"/>
        <end position="121"/>
    </location>
</feature>
<gene>
    <name evidence="9" type="ORF">BG015_008310</name>
</gene>
<accession>A0A9P5VAS4</accession>
<dbReference type="EMBL" id="JAAAUQ010000478">
    <property type="protein sequence ID" value="KAF9149877.1"/>
    <property type="molecule type" value="Genomic_DNA"/>
</dbReference>
<dbReference type="AlphaFoldDB" id="A0A9P5VAS4"/>
<reference evidence="9" key="1">
    <citation type="journal article" date="2020" name="Fungal Divers.">
        <title>Resolving the Mortierellaceae phylogeny through synthesis of multi-gene phylogenetics and phylogenomics.</title>
        <authorList>
            <person name="Vandepol N."/>
            <person name="Liber J."/>
            <person name="Desiro A."/>
            <person name="Na H."/>
            <person name="Kennedy M."/>
            <person name="Barry K."/>
            <person name="Grigoriev I.V."/>
            <person name="Miller A.N."/>
            <person name="O'Donnell K."/>
            <person name="Stajich J.E."/>
            <person name="Bonito G."/>
        </authorList>
    </citation>
    <scope>NUCLEOTIDE SEQUENCE</scope>
    <source>
        <strain evidence="9">NRRL 6426</strain>
    </source>
</reference>
<proteinExistence type="inferred from homology"/>
<keyword evidence="10" id="KW-1185">Reference proteome</keyword>
<name>A0A9P5VAS4_9FUNG</name>
<dbReference type="OrthoDB" id="2193813at2759"/>
<evidence type="ECO:0000256" key="2">
    <source>
        <dbReference type="ARBA" id="ARBA00008767"/>
    </source>
</evidence>
<feature type="compositionally biased region" description="Gly residues" evidence="7">
    <location>
        <begin position="336"/>
        <end position="347"/>
    </location>
</feature>
<dbReference type="GO" id="GO:0005669">
    <property type="term" value="C:transcription factor TFIID complex"/>
    <property type="evidence" value="ECO:0007669"/>
    <property type="project" value="InterPro"/>
</dbReference>
<evidence type="ECO:0000256" key="5">
    <source>
        <dbReference type="ARBA" id="ARBA00023163"/>
    </source>
</evidence>
<dbReference type="SMART" id="SM00576">
    <property type="entry name" value="BTP"/>
    <property type="match status" value="1"/>
</dbReference>
<comment type="subcellular location">
    <subcellularLocation>
        <location evidence="1">Nucleus</location>
    </subcellularLocation>
</comment>
<dbReference type="PANTHER" id="PTHR46469:SF1">
    <property type="entry name" value="TRANSCRIPTION INITIATION FACTOR TFIID SUBUNIT 8"/>
    <property type="match status" value="1"/>
</dbReference>
<dbReference type="InterPro" id="IPR009072">
    <property type="entry name" value="Histone-fold"/>
</dbReference>
<evidence type="ECO:0000313" key="10">
    <source>
        <dbReference type="Proteomes" id="UP000748756"/>
    </source>
</evidence>
<protein>
    <recommendedName>
        <fullName evidence="3">Transcription initiation factor TFIID subunit 8</fullName>
    </recommendedName>
</protein>
<feature type="compositionally biased region" description="Acidic residues" evidence="7">
    <location>
        <begin position="161"/>
        <end position="175"/>
    </location>
</feature>
<dbReference type="CDD" id="cd08049">
    <property type="entry name" value="TAF8"/>
    <property type="match status" value="1"/>
</dbReference>
<evidence type="ECO:0000256" key="7">
    <source>
        <dbReference type="SAM" id="MobiDB-lite"/>
    </source>
</evidence>
<evidence type="ECO:0000256" key="6">
    <source>
        <dbReference type="ARBA" id="ARBA00023242"/>
    </source>
</evidence>
<dbReference type="InterPro" id="IPR037818">
    <property type="entry name" value="TAF8"/>
</dbReference>
<feature type="compositionally biased region" description="Basic and acidic residues" evidence="7">
    <location>
        <begin position="368"/>
        <end position="392"/>
    </location>
</feature>
<feature type="region of interest" description="Disordered" evidence="7">
    <location>
        <begin position="1"/>
        <end position="44"/>
    </location>
</feature>
<dbReference type="InterPro" id="IPR006565">
    <property type="entry name" value="BTP"/>
</dbReference>
<comment type="similarity">
    <text evidence="2">Belongs to the TAF8 family.</text>
</comment>
<keyword evidence="4" id="KW-0805">Transcription regulation</keyword>
<evidence type="ECO:0000259" key="8">
    <source>
        <dbReference type="SMART" id="SM00576"/>
    </source>
</evidence>
<dbReference type="Gene3D" id="1.10.20.10">
    <property type="entry name" value="Histone, subunit A"/>
    <property type="match status" value="1"/>
</dbReference>
<organism evidence="9 10">
    <name type="scientific">Linnemannia schmuckeri</name>
    <dbReference type="NCBI Taxonomy" id="64567"/>
    <lineage>
        <taxon>Eukaryota</taxon>
        <taxon>Fungi</taxon>
        <taxon>Fungi incertae sedis</taxon>
        <taxon>Mucoromycota</taxon>
        <taxon>Mortierellomycotina</taxon>
        <taxon>Mortierellomycetes</taxon>
        <taxon>Mortierellales</taxon>
        <taxon>Mortierellaceae</taxon>
        <taxon>Linnemannia</taxon>
    </lineage>
</organism>
<dbReference type="GO" id="GO:0046982">
    <property type="term" value="F:protein heterodimerization activity"/>
    <property type="evidence" value="ECO:0007669"/>
    <property type="project" value="InterPro"/>
</dbReference>
<evidence type="ECO:0000256" key="1">
    <source>
        <dbReference type="ARBA" id="ARBA00004123"/>
    </source>
</evidence>
<dbReference type="CDD" id="cd00076">
    <property type="entry name" value="HFD_SF"/>
    <property type="match status" value="1"/>
</dbReference>
<dbReference type="Pfam" id="PF07524">
    <property type="entry name" value="Bromo_TP"/>
    <property type="match status" value="1"/>
</dbReference>
<sequence>MSDVNSPGGQSSGPNTNANTRTRTQKTHTTTSQRQRNHPQHAMDSVTAEATCKKLVSILALDAGFEGITASALESLTRVFENYTQQMYSIAHSFAELAGRTRPDIYDLEQAFSDMRLKTSALDRYIETASQSKTPLLRGPLQEILAKPERKKEKKTLLLDSDIEDNSDSDEEEDEKPGTAKVTARTIVPDHLPPFPSKHSYKQTPVFVKRPTDPQKIRELNAEQSRLVESNLKKLMAAENKVAMAAAHKDGSSVTAVSTTADLLLVKEEPQESIESIDRRALTKLEALPVVNYEQSKRQQQVSASSHRDSAAAATIRSHSLHDMQAGHLRGDSHSGTGGESATGSGQGSSSQLSGKAEWRNERRRLRKEQLKAIEGMEHNLTHKRIRQESAHSGRLKLVSMDVDT</sequence>
<evidence type="ECO:0000313" key="9">
    <source>
        <dbReference type="EMBL" id="KAF9149877.1"/>
    </source>
</evidence>
<dbReference type="Pfam" id="PF10406">
    <property type="entry name" value="TAF8_C"/>
    <property type="match status" value="1"/>
</dbReference>
<dbReference type="GO" id="GO:0006367">
    <property type="term" value="P:transcription initiation at RNA polymerase II promoter"/>
    <property type="evidence" value="ECO:0007669"/>
    <property type="project" value="TreeGrafter"/>
</dbReference>
<dbReference type="Proteomes" id="UP000748756">
    <property type="component" value="Unassembled WGS sequence"/>
</dbReference>
<feature type="region of interest" description="Disordered" evidence="7">
    <location>
        <begin position="156"/>
        <end position="181"/>
    </location>
</feature>